<evidence type="ECO:0000313" key="2">
    <source>
        <dbReference type="EMBL" id="MET3109770.1"/>
    </source>
</evidence>
<dbReference type="RefSeq" id="WP_230820891.1">
    <property type="nucleotide sequence ID" value="NZ_JAJNCU010000001.1"/>
</dbReference>
<keyword evidence="1" id="KW-0812">Transmembrane</keyword>
<feature type="transmembrane region" description="Helical" evidence="1">
    <location>
        <begin position="54"/>
        <end position="71"/>
    </location>
</feature>
<proteinExistence type="predicted"/>
<organism evidence="2 3">
    <name type="scientific">Salinicoccus halitifaciens</name>
    <dbReference type="NCBI Taxonomy" id="1073415"/>
    <lineage>
        <taxon>Bacteria</taxon>
        <taxon>Bacillati</taxon>
        <taxon>Bacillota</taxon>
        <taxon>Bacilli</taxon>
        <taxon>Bacillales</taxon>
        <taxon>Staphylococcaceae</taxon>
        <taxon>Salinicoccus</taxon>
    </lineage>
</organism>
<dbReference type="Proteomes" id="UP001549019">
    <property type="component" value="Unassembled WGS sequence"/>
</dbReference>
<evidence type="ECO:0000256" key="1">
    <source>
        <dbReference type="SAM" id="Phobius"/>
    </source>
</evidence>
<evidence type="ECO:0000313" key="3">
    <source>
        <dbReference type="Proteomes" id="UP001549019"/>
    </source>
</evidence>
<keyword evidence="1" id="KW-1133">Transmembrane helix</keyword>
<dbReference type="EMBL" id="JBDZDV010000001">
    <property type="protein sequence ID" value="MET3109770.1"/>
    <property type="molecule type" value="Genomic_DNA"/>
</dbReference>
<protein>
    <submittedName>
        <fullName evidence="2">Fatty acid desaturase</fullName>
    </submittedName>
</protein>
<name>A0ABV2E7Q1_9STAP</name>
<comment type="caution">
    <text evidence="2">The sequence shown here is derived from an EMBL/GenBank/DDBJ whole genome shotgun (WGS) entry which is preliminary data.</text>
</comment>
<gene>
    <name evidence="2" type="ORF">ABHD89_000158</name>
</gene>
<sequence length="141" mass="15984">MRKPRMNELATMMFACSIFFTLLVAPDLFAEMIADNPESLYVGYIAIVGSQQNLAFISLGVGVIIFSSFFTKNYTLRIMTNIAGITYTTFITASYVFDYPNLVLGLLVVMIIWQIHETYQLIDESEDEKAKKILVNSLKEN</sequence>
<keyword evidence="3" id="KW-1185">Reference proteome</keyword>
<accession>A0ABV2E7Q1</accession>
<keyword evidence="1" id="KW-0472">Membrane</keyword>
<reference evidence="2 3" key="1">
    <citation type="submission" date="2024-05" db="EMBL/GenBank/DDBJ databases">
        <title>Genomic Encyclopedia of Type Strains, Phase IV (KMG-IV): sequencing the most valuable type-strain genomes for metagenomic binning, comparative biology and taxonomic classification.</title>
        <authorList>
            <person name="Goeker M."/>
        </authorList>
    </citation>
    <scope>NUCLEOTIDE SEQUENCE [LARGE SCALE GENOMIC DNA]</scope>
    <source>
        <strain evidence="2 3">DSM 25286</strain>
    </source>
</reference>